<sequence>MDACFINTGHGKAFKIPNSRHEFYVHIFDMLWETAVMVQWTFGNGRNNLHLDSEGMPIHKSRGSRIGSASRDVHTPRNVSCPVSPIGSPLLHSRSPQHVSGRMSPSPISSPLITSGSSTPLTGGGGAIPFQHLKQPTSYLHEGTQMTQRSQNSSFYTNGSMQYHEPKPDLFRGIPQASLDLRDIVSSDNGALGDQFRKPVPGDPREFSDVQSVLADRVSQQLLMEHMKLNPSIDLNLH</sequence>
<reference evidence="2 3" key="1">
    <citation type="journal article" date="2023" name="G3 (Bethesda)">
        <title>A chromosome-length genome assembly and annotation of blackberry (Rubus argutus, cv. 'Hillquist').</title>
        <authorList>
            <person name="Bruna T."/>
            <person name="Aryal R."/>
            <person name="Dudchenko O."/>
            <person name="Sargent D.J."/>
            <person name="Mead D."/>
            <person name="Buti M."/>
            <person name="Cavallini A."/>
            <person name="Hytonen T."/>
            <person name="Andres J."/>
            <person name="Pham M."/>
            <person name="Weisz D."/>
            <person name="Mascagni F."/>
            <person name="Usai G."/>
            <person name="Natali L."/>
            <person name="Bassil N."/>
            <person name="Fernandez G.E."/>
            <person name="Lomsadze A."/>
            <person name="Armour M."/>
            <person name="Olukolu B."/>
            <person name="Poorten T."/>
            <person name="Britton C."/>
            <person name="Davik J."/>
            <person name="Ashrafi H."/>
            <person name="Aiden E.L."/>
            <person name="Borodovsky M."/>
            <person name="Worthington M."/>
        </authorList>
    </citation>
    <scope>NUCLEOTIDE SEQUENCE [LARGE SCALE GENOMIC DNA]</scope>
    <source>
        <strain evidence="2">PI 553951</strain>
    </source>
</reference>
<dbReference type="EMBL" id="JBEDUW010000005">
    <property type="protein sequence ID" value="KAK9927168.1"/>
    <property type="molecule type" value="Genomic_DNA"/>
</dbReference>
<evidence type="ECO:0000313" key="3">
    <source>
        <dbReference type="Proteomes" id="UP001457282"/>
    </source>
</evidence>
<accession>A0AAW1WSH4</accession>
<dbReference type="AlphaFoldDB" id="A0AAW1WSH4"/>
<evidence type="ECO:0000256" key="1">
    <source>
        <dbReference type="SAM" id="MobiDB-lite"/>
    </source>
</evidence>
<keyword evidence="3" id="KW-1185">Reference proteome</keyword>
<dbReference type="Proteomes" id="UP001457282">
    <property type="component" value="Unassembled WGS sequence"/>
</dbReference>
<feature type="region of interest" description="Disordered" evidence="1">
    <location>
        <begin position="143"/>
        <end position="164"/>
    </location>
</feature>
<name>A0AAW1WSH4_RUBAR</name>
<protein>
    <submittedName>
        <fullName evidence="2">Uncharacterized protein</fullName>
    </submittedName>
</protein>
<comment type="caution">
    <text evidence="2">The sequence shown here is derived from an EMBL/GenBank/DDBJ whole genome shotgun (WGS) entry which is preliminary data.</text>
</comment>
<proteinExistence type="predicted"/>
<gene>
    <name evidence="2" type="ORF">M0R45_024367</name>
</gene>
<organism evidence="2 3">
    <name type="scientific">Rubus argutus</name>
    <name type="common">Southern blackberry</name>
    <dbReference type="NCBI Taxonomy" id="59490"/>
    <lineage>
        <taxon>Eukaryota</taxon>
        <taxon>Viridiplantae</taxon>
        <taxon>Streptophyta</taxon>
        <taxon>Embryophyta</taxon>
        <taxon>Tracheophyta</taxon>
        <taxon>Spermatophyta</taxon>
        <taxon>Magnoliopsida</taxon>
        <taxon>eudicotyledons</taxon>
        <taxon>Gunneridae</taxon>
        <taxon>Pentapetalae</taxon>
        <taxon>rosids</taxon>
        <taxon>fabids</taxon>
        <taxon>Rosales</taxon>
        <taxon>Rosaceae</taxon>
        <taxon>Rosoideae</taxon>
        <taxon>Rosoideae incertae sedis</taxon>
        <taxon>Rubus</taxon>
    </lineage>
</organism>
<feature type="region of interest" description="Disordered" evidence="1">
    <location>
        <begin position="60"/>
        <end position="88"/>
    </location>
</feature>
<feature type="compositionally biased region" description="Polar residues" evidence="1">
    <location>
        <begin position="143"/>
        <end position="161"/>
    </location>
</feature>
<evidence type="ECO:0000313" key="2">
    <source>
        <dbReference type="EMBL" id="KAK9927168.1"/>
    </source>
</evidence>